<dbReference type="InterPro" id="IPR002881">
    <property type="entry name" value="DUF58"/>
</dbReference>
<dbReference type="STRING" id="740709.A10D4_06651"/>
<dbReference type="RefSeq" id="WP_008488505.1">
    <property type="nucleotide sequence ID" value="NZ_AMRG01000007.1"/>
</dbReference>
<dbReference type="EMBL" id="AMRG01000007">
    <property type="protein sequence ID" value="EKE83805.1"/>
    <property type="molecule type" value="Genomic_DNA"/>
</dbReference>
<evidence type="ECO:0000313" key="2">
    <source>
        <dbReference type="EMBL" id="EKE83805.1"/>
    </source>
</evidence>
<reference evidence="2 3" key="1">
    <citation type="journal article" date="2012" name="J. Bacteriol.">
        <title>Genome Sequence of Idiomarina xiamenensis Type Strain 10-D-4.</title>
        <authorList>
            <person name="Lai Q."/>
            <person name="Wang L."/>
            <person name="Wang W."/>
            <person name="Shao Z."/>
        </authorList>
    </citation>
    <scope>NUCLEOTIDE SEQUENCE [LARGE SCALE GENOMIC DNA]</scope>
    <source>
        <strain evidence="2 3">10-D-4</strain>
    </source>
</reference>
<dbReference type="OrthoDB" id="9776116at2"/>
<organism evidence="2 3">
    <name type="scientific">Idiomarina xiamenensis 10-D-4</name>
    <dbReference type="NCBI Taxonomy" id="740709"/>
    <lineage>
        <taxon>Bacteria</taxon>
        <taxon>Pseudomonadati</taxon>
        <taxon>Pseudomonadota</taxon>
        <taxon>Gammaproteobacteria</taxon>
        <taxon>Alteromonadales</taxon>
        <taxon>Idiomarinaceae</taxon>
        <taxon>Idiomarina</taxon>
    </lineage>
</organism>
<dbReference type="PATRIC" id="fig|740709.3.peg.1355"/>
<dbReference type="InterPro" id="IPR036465">
    <property type="entry name" value="vWFA_dom_sf"/>
</dbReference>
<proteinExistence type="predicted"/>
<dbReference type="PANTHER" id="PTHR33608">
    <property type="entry name" value="BLL2464 PROTEIN"/>
    <property type="match status" value="1"/>
</dbReference>
<protein>
    <submittedName>
        <fullName evidence="2">von Willebrand factor A</fullName>
    </submittedName>
</protein>
<sequence length="318" mass="36006">MTSTADWLRTLHSDGVQPAMTELLYYRSKVPAFARHARLTPRQGMAGGLVSRSKGRGMEFDEVRHYQAGDDVRAIDWRVTARTGQTHTKLYREEKERPVFIVTDLSASLLFGSQLLLKSVQACHLAAALAWQAEQRGDRVGGLVFNGQGHQQLKPTARQRGVLHYLHSLLAIHQQSLQQWQQQADEQTPSYRLEDALQQLRQLAKPGSIIHIISDSFQCQHGLQSLAGLRKHCDIRLYLLTDPLELQLPSSLQPQPLDISDGRRQQTLWLDQATRQRYSEQAGERLQRAQTACRHAGIRAITVSAASALEQQWPELMR</sequence>
<dbReference type="SUPFAM" id="SSF53300">
    <property type="entry name" value="vWA-like"/>
    <property type="match status" value="1"/>
</dbReference>
<evidence type="ECO:0000259" key="1">
    <source>
        <dbReference type="Pfam" id="PF01882"/>
    </source>
</evidence>
<gene>
    <name evidence="2" type="ORF">A10D4_06651</name>
</gene>
<dbReference type="eggNOG" id="COG1721">
    <property type="taxonomic scope" value="Bacteria"/>
</dbReference>
<dbReference type="PANTHER" id="PTHR33608:SF12">
    <property type="entry name" value="DUF58 DOMAIN-CONTAINING PROTEIN"/>
    <property type="match status" value="1"/>
</dbReference>
<name>K2L1T1_9GAMM</name>
<dbReference type="AlphaFoldDB" id="K2L1T1"/>
<feature type="domain" description="DUF58" evidence="1">
    <location>
        <begin position="62"/>
        <end position="283"/>
    </location>
</feature>
<evidence type="ECO:0000313" key="3">
    <source>
        <dbReference type="Proteomes" id="UP000014115"/>
    </source>
</evidence>
<comment type="caution">
    <text evidence="2">The sequence shown here is derived from an EMBL/GenBank/DDBJ whole genome shotgun (WGS) entry which is preliminary data.</text>
</comment>
<dbReference type="Pfam" id="PF01882">
    <property type="entry name" value="DUF58"/>
    <property type="match status" value="1"/>
</dbReference>
<dbReference type="Proteomes" id="UP000014115">
    <property type="component" value="Unassembled WGS sequence"/>
</dbReference>
<keyword evidence="3" id="KW-1185">Reference proteome</keyword>
<accession>K2L1T1</accession>